<comment type="caution">
    <text evidence="2">The sequence shown here is derived from an EMBL/GenBank/DDBJ whole genome shotgun (WGS) entry which is preliminary data.</text>
</comment>
<keyword evidence="1" id="KW-0472">Membrane</keyword>
<dbReference type="PANTHER" id="PTHR33881">
    <property type="entry name" value="NEUROGENIC LOCUS NOTCH-LIKE PROTEIN"/>
    <property type="match status" value="1"/>
</dbReference>
<protein>
    <recommendedName>
        <fullName evidence="4">EGF-like domain-containing protein</fullName>
    </recommendedName>
</protein>
<accession>A0A833QPP9</accession>
<keyword evidence="3" id="KW-1185">Reference proteome</keyword>
<dbReference type="Proteomes" id="UP000623129">
    <property type="component" value="Unassembled WGS sequence"/>
</dbReference>
<dbReference type="OrthoDB" id="1914642at2759"/>
<feature type="transmembrane region" description="Helical" evidence="1">
    <location>
        <begin position="63"/>
        <end position="84"/>
    </location>
</feature>
<dbReference type="AlphaFoldDB" id="A0A833QPP9"/>
<evidence type="ECO:0000313" key="3">
    <source>
        <dbReference type="Proteomes" id="UP000623129"/>
    </source>
</evidence>
<sequence length="87" mass="9036">MGGHKCECNEGFSNLLNLTTLPCYGNCDLGANCTNLGITPLNSPSFSPPAPKSQSESSSSSDAGLFATNNLLMLAILIPFLLMINAA</sequence>
<evidence type="ECO:0000313" key="2">
    <source>
        <dbReference type="EMBL" id="KAF3326733.1"/>
    </source>
</evidence>
<evidence type="ECO:0000256" key="1">
    <source>
        <dbReference type="SAM" id="Phobius"/>
    </source>
</evidence>
<gene>
    <name evidence="2" type="ORF">FCM35_KLT08363</name>
</gene>
<keyword evidence="1" id="KW-0812">Transmembrane</keyword>
<organism evidence="2 3">
    <name type="scientific">Carex littledalei</name>
    <dbReference type="NCBI Taxonomy" id="544730"/>
    <lineage>
        <taxon>Eukaryota</taxon>
        <taxon>Viridiplantae</taxon>
        <taxon>Streptophyta</taxon>
        <taxon>Embryophyta</taxon>
        <taxon>Tracheophyta</taxon>
        <taxon>Spermatophyta</taxon>
        <taxon>Magnoliopsida</taxon>
        <taxon>Liliopsida</taxon>
        <taxon>Poales</taxon>
        <taxon>Cyperaceae</taxon>
        <taxon>Cyperoideae</taxon>
        <taxon>Cariceae</taxon>
        <taxon>Carex</taxon>
        <taxon>Carex subgen. Euthyceras</taxon>
    </lineage>
</organism>
<reference evidence="2" key="1">
    <citation type="submission" date="2020-01" db="EMBL/GenBank/DDBJ databases">
        <title>Genome sequence of Kobresia littledalei, the first chromosome-level genome in the family Cyperaceae.</title>
        <authorList>
            <person name="Qu G."/>
        </authorList>
    </citation>
    <scope>NUCLEOTIDE SEQUENCE</scope>
    <source>
        <strain evidence="2">C.B.Clarke</strain>
        <tissue evidence="2">Leaf</tissue>
    </source>
</reference>
<dbReference type="PANTHER" id="PTHR33881:SF17">
    <property type="entry name" value="EGF-LIKE DOMAIN-CONTAINING PROTEIN"/>
    <property type="match status" value="1"/>
</dbReference>
<evidence type="ECO:0008006" key="4">
    <source>
        <dbReference type="Google" id="ProtNLM"/>
    </source>
</evidence>
<keyword evidence="1" id="KW-1133">Transmembrane helix</keyword>
<dbReference type="EMBL" id="SWLB01000018">
    <property type="protein sequence ID" value="KAF3326733.1"/>
    <property type="molecule type" value="Genomic_DNA"/>
</dbReference>
<proteinExistence type="predicted"/>
<name>A0A833QPP9_9POAL</name>